<dbReference type="Gene3D" id="1.10.530.10">
    <property type="match status" value="1"/>
</dbReference>
<dbReference type="InterPro" id="IPR043426">
    <property type="entry name" value="MltB-like"/>
</dbReference>
<dbReference type="InterPro" id="IPR011970">
    <property type="entry name" value="MltB_2"/>
</dbReference>
<dbReference type="CDD" id="cd13399">
    <property type="entry name" value="Slt35-like"/>
    <property type="match status" value="1"/>
</dbReference>
<dbReference type="Proteomes" id="UP000503018">
    <property type="component" value="Chromosome"/>
</dbReference>
<dbReference type="InterPro" id="IPR031304">
    <property type="entry name" value="SLT_2"/>
</dbReference>
<accession>A0A6M4AYC1</accession>
<dbReference type="NCBIfam" id="TIGR02283">
    <property type="entry name" value="MltB_2"/>
    <property type="match status" value="1"/>
</dbReference>
<evidence type="ECO:0000313" key="3">
    <source>
        <dbReference type="Proteomes" id="UP000503018"/>
    </source>
</evidence>
<dbReference type="PANTHER" id="PTHR30163">
    <property type="entry name" value="MEMBRANE-BOUND LYTIC MUREIN TRANSGLYCOSYLASE B"/>
    <property type="match status" value="1"/>
</dbReference>
<name>A0A6M4AYC1_9SPHN</name>
<dbReference type="GO" id="GO:0008933">
    <property type="term" value="F:peptidoglycan lytic transglycosylase activity"/>
    <property type="evidence" value="ECO:0007669"/>
    <property type="project" value="TreeGrafter"/>
</dbReference>
<dbReference type="AlphaFoldDB" id="A0A6M4AYC1"/>
<feature type="domain" description="Transglycosylase SLT" evidence="1">
    <location>
        <begin position="18"/>
        <end position="328"/>
    </location>
</feature>
<dbReference type="Gene3D" id="1.10.8.350">
    <property type="entry name" value="Bacterial muramidase"/>
    <property type="match status" value="1"/>
</dbReference>
<proteinExistence type="predicted"/>
<dbReference type="EMBL" id="CP053015">
    <property type="protein sequence ID" value="QJQ33766.1"/>
    <property type="molecule type" value="Genomic_DNA"/>
</dbReference>
<evidence type="ECO:0000313" key="2">
    <source>
        <dbReference type="EMBL" id="QJQ33766.1"/>
    </source>
</evidence>
<dbReference type="InterPro" id="IPR023346">
    <property type="entry name" value="Lysozyme-like_dom_sf"/>
</dbReference>
<dbReference type="SUPFAM" id="SSF53955">
    <property type="entry name" value="Lysozyme-like"/>
    <property type="match status" value="1"/>
</dbReference>
<organism evidence="2 3">
    <name type="scientific">Sphingomonas lacunae</name>
    <dbReference type="NCBI Taxonomy" id="2698828"/>
    <lineage>
        <taxon>Bacteria</taxon>
        <taxon>Pseudomonadati</taxon>
        <taxon>Pseudomonadota</taxon>
        <taxon>Alphaproteobacteria</taxon>
        <taxon>Sphingomonadales</taxon>
        <taxon>Sphingomonadaceae</taxon>
        <taxon>Sphingomonas</taxon>
    </lineage>
</organism>
<gene>
    <name evidence="2" type="ORF">GV829_12395</name>
</gene>
<keyword evidence="3" id="KW-1185">Reference proteome</keyword>
<dbReference type="PANTHER" id="PTHR30163:SF8">
    <property type="entry name" value="LYTIC MUREIN TRANSGLYCOSYLASE"/>
    <property type="match status" value="1"/>
</dbReference>
<reference evidence="2 3" key="1">
    <citation type="submission" date="2020-01" db="EMBL/GenBank/DDBJ databases">
        <title>Sphingomonas sp. strain CSW-10.</title>
        <authorList>
            <person name="Chen W.-M."/>
        </authorList>
    </citation>
    <scope>NUCLEOTIDE SEQUENCE [LARGE SCALE GENOMIC DNA]</scope>
    <source>
        <strain evidence="2 3">CSW-10</strain>
    </source>
</reference>
<sequence length="332" mass="36401">MSGMAAAQMTVSPAPEGFQGYLASLWPKAQELGVSRATFDRIVPTLTYNPRVVQLDRNQSDEVVINPNAPVAPFAPYRARQVNPTRIAMGRTVLERERAHLAEIEARTGVPAGVILGIYGHETNYGQFTGDFDLLRSLSTLAYDGRRRALFEGEFLSAMVMVERGAPREALTGSWAGAIGHPQFLPSVYLRLAQDGDGDGVAAIWNNQADAMASIAHYLQVAGYRRGEHWGYAVSVPAGLNRADLATNVTSPRCRRVFQRHSRWLTAAEWRARGVVFQRGEPEPDMMLSLIEPDGPGNTAYLLSGSYRAILDYNCSNFYALSVGLLADAIVR</sequence>
<dbReference type="Pfam" id="PF13406">
    <property type="entry name" value="SLT_2"/>
    <property type="match status" value="1"/>
</dbReference>
<protein>
    <submittedName>
        <fullName evidence="2">Lytic murein transglycosylase</fullName>
    </submittedName>
</protein>
<evidence type="ECO:0000259" key="1">
    <source>
        <dbReference type="Pfam" id="PF13406"/>
    </source>
</evidence>
<dbReference type="GO" id="GO:0009253">
    <property type="term" value="P:peptidoglycan catabolic process"/>
    <property type="evidence" value="ECO:0007669"/>
    <property type="project" value="TreeGrafter"/>
</dbReference>
<dbReference type="KEGG" id="slan:GV829_12395"/>